<dbReference type="EMBL" id="CADIKF010000013">
    <property type="protein sequence ID" value="CAB3755202.1"/>
    <property type="molecule type" value="Genomic_DNA"/>
</dbReference>
<accession>A0A6J5DPX5</accession>
<protein>
    <submittedName>
        <fullName evidence="2">Uncharacterized protein</fullName>
    </submittedName>
</protein>
<gene>
    <name evidence="2" type="ORF">LMG29739_02127</name>
</gene>
<proteinExistence type="predicted"/>
<keyword evidence="3" id="KW-1185">Reference proteome</keyword>
<keyword evidence="1" id="KW-1133">Transmembrane helix</keyword>
<dbReference type="Proteomes" id="UP000494329">
    <property type="component" value="Unassembled WGS sequence"/>
</dbReference>
<evidence type="ECO:0000313" key="2">
    <source>
        <dbReference type="EMBL" id="CAB3755202.1"/>
    </source>
</evidence>
<keyword evidence="1" id="KW-0472">Membrane</keyword>
<reference evidence="2 3" key="1">
    <citation type="submission" date="2020-04" db="EMBL/GenBank/DDBJ databases">
        <authorList>
            <person name="De Canck E."/>
        </authorList>
    </citation>
    <scope>NUCLEOTIDE SEQUENCE [LARGE SCALE GENOMIC DNA]</scope>
    <source>
        <strain evidence="2 3">LMG 29739</strain>
    </source>
</reference>
<evidence type="ECO:0000313" key="3">
    <source>
        <dbReference type="Proteomes" id="UP000494329"/>
    </source>
</evidence>
<name>A0A6J5DPX5_9BURK</name>
<organism evidence="2 3">
    <name type="scientific">Paraburkholderia solisilvae</name>
    <dbReference type="NCBI Taxonomy" id="624376"/>
    <lineage>
        <taxon>Bacteria</taxon>
        <taxon>Pseudomonadati</taxon>
        <taxon>Pseudomonadota</taxon>
        <taxon>Betaproteobacteria</taxon>
        <taxon>Burkholderiales</taxon>
        <taxon>Burkholderiaceae</taxon>
        <taxon>Paraburkholderia</taxon>
    </lineage>
</organism>
<keyword evidence="1" id="KW-0812">Transmembrane</keyword>
<sequence length="95" mass="10849">MKQLACVAGLVVMSFMGGHWLTRALAPYPMEMPLFLYYAIDFVLRLTGNSDLNNPEDMETLGVTCLLVANCLFSALVLVCCWFGLRRHFVRFLRR</sequence>
<dbReference type="AlphaFoldDB" id="A0A6J5DPX5"/>
<feature type="transmembrane region" description="Helical" evidence="1">
    <location>
        <begin position="61"/>
        <end position="85"/>
    </location>
</feature>
<evidence type="ECO:0000256" key="1">
    <source>
        <dbReference type="SAM" id="Phobius"/>
    </source>
</evidence>